<comment type="similarity">
    <text evidence="2 5">Belongs to the RecX family.</text>
</comment>
<evidence type="ECO:0000313" key="8">
    <source>
        <dbReference type="Proteomes" id="UP000824123"/>
    </source>
</evidence>
<protein>
    <recommendedName>
        <fullName evidence="3 5">Regulatory protein RecX</fullName>
    </recommendedName>
</protein>
<evidence type="ECO:0000259" key="6">
    <source>
        <dbReference type="Pfam" id="PF21982"/>
    </source>
</evidence>
<comment type="subcellular location">
    <subcellularLocation>
        <location evidence="1 5">Cytoplasm</location>
    </subcellularLocation>
</comment>
<dbReference type="GO" id="GO:0006282">
    <property type="term" value="P:regulation of DNA repair"/>
    <property type="evidence" value="ECO:0007669"/>
    <property type="project" value="UniProtKB-UniRule"/>
</dbReference>
<dbReference type="Proteomes" id="UP000824123">
    <property type="component" value="Unassembled WGS sequence"/>
</dbReference>
<dbReference type="GO" id="GO:0005737">
    <property type="term" value="C:cytoplasm"/>
    <property type="evidence" value="ECO:0007669"/>
    <property type="project" value="UniProtKB-SubCell"/>
</dbReference>
<proteinExistence type="inferred from homology"/>
<organism evidence="7 8">
    <name type="scientific">Candidatus Fimadaptatus faecigallinarum</name>
    <dbReference type="NCBI Taxonomy" id="2840814"/>
    <lineage>
        <taxon>Bacteria</taxon>
        <taxon>Bacillati</taxon>
        <taxon>Bacillota</taxon>
        <taxon>Clostridia</taxon>
        <taxon>Eubacteriales</taxon>
        <taxon>Candidatus Fimadaptatus</taxon>
    </lineage>
</organism>
<evidence type="ECO:0000256" key="1">
    <source>
        <dbReference type="ARBA" id="ARBA00004496"/>
    </source>
</evidence>
<dbReference type="EMBL" id="DVNK01000044">
    <property type="protein sequence ID" value="HIU47095.1"/>
    <property type="molecule type" value="Genomic_DNA"/>
</dbReference>
<evidence type="ECO:0000313" key="7">
    <source>
        <dbReference type="EMBL" id="HIU47095.1"/>
    </source>
</evidence>
<dbReference type="HAMAP" id="MF_01114">
    <property type="entry name" value="RecX"/>
    <property type="match status" value="1"/>
</dbReference>
<dbReference type="Gene3D" id="1.10.10.10">
    <property type="entry name" value="Winged helix-like DNA-binding domain superfamily/Winged helix DNA-binding domain"/>
    <property type="match status" value="2"/>
</dbReference>
<name>A0A9D1LS69_9FIRM</name>
<dbReference type="PANTHER" id="PTHR33602:SF1">
    <property type="entry name" value="REGULATORY PROTEIN RECX FAMILY PROTEIN"/>
    <property type="match status" value="1"/>
</dbReference>
<dbReference type="AlphaFoldDB" id="A0A9D1LS69"/>
<dbReference type="PANTHER" id="PTHR33602">
    <property type="entry name" value="REGULATORY PROTEIN RECX FAMILY PROTEIN"/>
    <property type="match status" value="1"/>
</dbReference>
<evidence type="ECO:0000256" key="5">
    <source>
        <dbReference type="HAMAP-Rule" id="MF_01114"/>
    </source>
</evidence>
<dbReference type="InterPro" id="IPR036388">
    <property type="entry name" value="WH-like_DNA-bd_sf"/>
</dbReference>
<comment type="function">
    <text evidence="5">Modulates RecA activity.</text>
</comment>
<keyword evidence="4 5" id="KW-0963">Cytoplasm</keyword>
<comment type="caution">
    <text evidence="7">The sequence shown here is derived from an EMBL/GenBank/DDBJ whole genome shotgun (WGS) entry which is preliminary data.</text>
</comment>
<gene>
    <name evidence="5" type="primary">recX</name>
    <name evidence="7" type="ORF">IAC59_07530</name>
</gene>
<feature type="domain" description="RecX first three-helical" evidence="6">
    <location>
        <begin position="59"/>
        <end position="97"/>
    </location>
</feature>
<dbReference type="Pfam" id="PF21982">
    <property type="entry name" value="RecX_HTH1"/>
    <property type="match status" value="1"/>
</dbReference>
<dbReference type="InterPro" id="IPR003783">
    <property type="entry name" value="Regulatory_RecX"/>
</dbReference>
<evidence type="ECO:0000256" key="2">
    <source>
        <dbReference type="ARBA" id="ARBA00009695"/>
    </source>
</evidence>
<accession>A0A9D1LS69</accession>
<dbReference type="InterPro" id="IPR053926">
    <property type="entry name" value="RecX_HTH_1st"/>
</dbReference>
<evidence type="ECO:0000256" key="4">
    <source>
        <dbReference type="ARBA" id="ARBA00022490"/>
    </source>
</evidence>
<reference evidence="7" key="2">
    <citation type="journal article" date="2021" name="PeerJ">
        <title>Extensive microbial diversity within the chicken gut microbiome revealed by metagenomics and culture.</title>
        <authorList>
            <person name="Gilroy R."/>
            <person name="Ravi A."/>
            <person name="Getino M."/>
            <person name="Pursley I."/>
            <person name="Horton D.L."/>
            <person name="Alikhan N.F."/>
            <person name="Baker D."/>
            <person name="Gharbi K."/>
            <person name="Hall N."/>
            <person name="Watson M."/>
            <person name="Adriaenssens E.M."/>
            <person name="Foster-Nyarko E."/>
            <person name="Jarju S."/>
            <person name="Secka A."/>
            <person name="Antonio M."/>
            <person name="Oren A."/>
            <person name="Chaudhuri R.R."/>
            <person name="La Ragione R."/>
            <person name="Hildebrand F."/>
            <person name="Pallen M.J."/>
        </authorList>
    </citation>
    <scope>NUCLEOTIDE SEQUENCE</scope>
    <source>
        <strain evidence="7">ChiSxjej2B14-8506</strain>
    </source>
</reference>
<evidence type="ECO:0000256" key="3">
    <source>
        <dbReference type="ARBA" id="ARBA00018111"/>
    </source>
</evidence>
<reference evidence="7" key="1">
    <citation type="submission" date="2020-10" db="EMBL/GenBank/DDBJ databases">
        <authorList>
            <person name="Gilroy R."/>
        </authorList>
    </citation>
    <scope>NUCLEOTIDE SEQUENCE</scope>
    <source>
        <strain evidence="7">ChiSxjej2B14-8506</strain>
    </source>
</reference>
<sequence>MATITELRPIKRRVLIAVDGRRFACVPRSWIEELDLHQYDDVDTDELGGAIAARQFEGAYSYALELLAGAMRSRRQVLTKLAERGCCALTLEMVAQRLEENGLIDDAAYAQRQLELSNRRGKGQRAAVSALISKGVDADTARRSLEGWDVDAERRAACEAAYKYMRRRWDDDERRARMLTYGALARRGYSSELARQAVEHAAQRLRDEQDGTDE</sequence>